<sequence>MDNIKSSEWFLLMVMMIHVIMALFTKVEESFNVQAIHDITFYNFNISQYDHLEFSGVVPRTFIGPICVAMILKPMVLFLRLLDTGKEMMFVFARLILGGAVILSFSNFARSVEKKFGPETGTFLRLIMASQFHFMFYCSRPLPNTFALVLVLWVYQLFFDENYKKAVKIATIAVFLFRFELVLLFGPIFLVSIIERKLKLVDAVITGLITLFFTLAITVPIDSWFWQRIVWPEGEVLWFNVIENKSHNYGVMPFFWYFTSAIPKALAATTLLIPLGLFFDSRLYRFILPTILFIFLYSFLPHKELRFIIYSFPMLNLAAAVFCSRIWINKSKSIIRFILAMGIIGHLIANGLYTSASLYASTSNYPGGVALSGLQFKHRYLRDKPISIHIDPYCAETGISRWGQLYEKWEYNKTENLSSDELSRFDYLLFENLSTEELSRFDYLLFGNTTTTELRKQLISNFSTTHKESFNVEGFHRIRYKKMKNIPLPYPVFIFKEKVIVLRKV</sequence>
<proteinExistence type="predicted"/>
<evidence type="ECO:0000313" key="1">
    <source>
        <dbReference type="Proteomes" id="UP000887576"/>
    </source>
</evidence>
<name>A0AC34QRC1_9BILA</name>
<organism evidence="1 2">
    <name type="scientific">Panagrolaimus sp. JU765</name>
    <dbReference type="NCBI Taxonomy" id="591449"/>
    <lineage>
        <taxon>Eukaryota</taxon>
        <taxon>Metazoa</taxon>
        <taxon>Ecdysozoa</taxon>
        <taxon>Nematoda</taxon>
        <taxon>Chromadorea</taxon>
        <taxon>Rhabditida</taxon>
        <taxon>Tylenchina</taxon>
        <taxon>Panagrolaimomorpha</taxon>
        <taxon>Panagrolaimoidea</taxon>
        <taxon>Panagrolaimidae</taxon>
        <taxon>Panagrolaimus</taxon>
    </lineage>
</organism>
<evidence type="ECO:0000313" key="2">
    <source>
        <dbReference type="WBParaSite" id="JU765_v2.g18653.t1"/>
    </source>
</evidence>
<protein>
    <submittedName>
        <fullName evidence="2">Mannosyltransferase</fullName>
    </submittedName>
</protein>
<dbReference type="Proteomes" id="UP000887576">
    <property type="component" value="Unplaced"/>
</dbReference>
<dbReference type="WBParaSite" id="JU765_v2.g18653.t1">
    <property type="protein sequence ID" value="JU765_v2.g18653.t1"/>
    <property type="gene ID" value="JU765_v2.g18653"/>
</dbReference>
<accession>A0AC34QRC1</accession>
<reference evidence="2" key="1">
    <citation type="submission" date="2022-11" db="UniProtKB">
        <authorList>
            <consortium name="WormBaseParasite"/>
        </authorList>
    </citation>
    <scope>IDENTIFICATION</scope>
</reference>